<keyword evidence="4 6" id="KW-1133">Transmembrane helix</keyword>
<dbReference type="PANTHER" id="PTHR23501">
    <property type="entry name" value="MAJOR FACILITATOR SUPERFAMILY"/>
    <property type="match status" value="1"/>
</dbReference>
<comment type="subcellular location">
    <subcellularLocation>
        <location evidence="1">Membrane</location>
        <topology evidence="1">Multi-pass membrane protein</topology>
    </subcellularLocation>
</comment>
<dbReference type="AlphaFoldDB" id="A0A8H6FC61"/>
<feature type="transmembrane region" description="Helical" evidence="6">
    <location>
        <begin position="61"/>
        <end position="80"/>
    </location>
</feature>
<dbReference type="Gene3D" id="1.20.1250.20">
    <property type="entry name" value="MFS general substrate transporter like domains"/>
    <property type="match status" value="1"/>
</dbReference>
<dbReference type="PANTHER" id="PTHR23501:SF102">
    <property type="entry name" value="DRUG TRANSPORTER, PUTATIVE (AFU_ORTHOLOGUE AFUA_3G08530)-RELATED"/>
    <property type="match status" value="1"/>
</dbReference>
<proteinExistence type="inferred from homology"/>
<dbReference type="RefSeq" id="XP_037157853.1">
    <property type="nucleotide sequence ID" value="XM_037315251.1"/>
</dbReference>
<organism evidence="7 8">
    <name type="scientific">Letharia columbiana</name>
    <dbReference type="NCBI Taxonomy" id="112416"/>
    <lineage>
        <taxon>Eukaryota</taxon>
        <taxon>Fungi</taxon>
        <taxon>Dikarya</taxon>
        <taxon>Ascomycota</taxon>
        <taxon>Pezizomycotina</taxon>
        <taxon>Lecanoromycetes</taxon>
        <taxon>OSLEUM clade</taxon>
        <taxon>Lecanoromycetidae</taxon>
        <taxon>Lecanorales</taxon>
        <taxon>Lecanorineae</taxon>
        <taxon>Parmeliaceae</taxon>
        <taxon>Letharia</taxon>
    </lineage>
</organism>
<comment type="caution">
    <text evidence="7">The sequence shown here is derived from an EMBL/GenBank/DDBJ whole genome shotgun (WGS) entry which is preliminary data.</text>
</comment>
<keyword evidence="3 6" id="KW-0812">Transmembrane</keyword>
<dbReference type="Proteomes" id="UP000578531">
    <property type="component" value="Unassembled WGS sequence"/>
</dbReference>
<reference evidence="7 8" key="1">
    <citation type="journal article" date="2020" name="Genomics">
        <title>Complete, high-quality genomes from long-read metagenomic sequencing of two wolf lichen thalli reveals enigmatic genome architecture.</title>
        <authorList>
            <person name="McKenzie S.K."/>
            <person name="Walston R.F."/>
            <person name="Allen J.L."/>
        </authorList>
    </citation>
    <scope>NUCLEOTIDE SEQUENCE [LARGE SCALE GENOMIC DNA]</scope>
    <source>
        <strain evidence="7">WasteWater2</strain>
    </source>
</reference>
<dbReference type="EMBL" id="JACCJC010000159">
    <property type="protein sequence ID" value="KAF6222468.1"/>
    <property type="molecule type" value="Genomic_DNA"/>
</dbReference>
<evidence type="ECO:0000256" key="1">
    <source>
        <dbReference type="ARBA" id="ARBA00004141"/>
    </source>
</evidence>
<protein>
    <recommendedName>
        <fullName evidence="9">Efflux pump antibiotic resistance protein</fullName>
    </recommendedName>
</protein>
<accession>A0A8H6FC61</accession>
<evidence type="ECO:0000256" key="6">
    <source>
        <dbReference type="SAM" id="Phobius"/>
    </source>
</evidence>
<dbReference type="GO" id="GO:0005886">
    <property type="term" value="C:plasma membrane"/>
    <property type="evidence" value="ECO:0007669"/>
    <property type="project" value="TreeGrafter"/>
</dbReference>
<gene>
    <name evidence="7" type="ORF">HO173_013434</name>
</gene>
<name>A0A8H6FC61_9LECA</name>
<evidence type="ECO:0000313" key="8">
    <source>
        <dbReference type="Proteomes" id="UP000578531"/>
    </source>
</evidence>
<dbReference type="SUPFAM" id="SSF103473">
    <property type="entry name" value="MFS general substrate transporter"/>
    <property type="match status" value="1"/>
</dbReference>
<evidence type="ECO:0000313" key="7">
    <source>
        <dbReference type="EMBL" id="KAF6222468.1"/>
    </source>
</evidence>
<feature type="transmembrane region" description="Helical" evidence="6">
    <location>
        <begin position="101"/>
        <end position="123"/>
    </location>
</feature>
<evidence type="ECO:0000256" key="5">
    <source>
        <dbReference type="ARBA" id="ARBA00023136"/>
    </source>
</evidence>
<keyword evidence="8" id="KW-1185">Reference proteome</keyword>
<feature type="transmembrane region" description="Helical" evidence="6">
    <location>
        <begin position="30"/>
        <end position="49"/>
    </location>
</feature>
<sequence length="284" mass="30684">MSWTLKLKTPKTALVAGLKALVAGLKAIDWLNYLTIVGRTVMILVGMNLGGSSYPWNPATVIYLLVFGVSTLILFILGEWKIPQVPFIPLSIINTWQRSPTLVAALLHGFVLSITFYFLPLYFQSVLGTSALFSGVLLLPMAIPVFVVDAFTGWVISAMGVYTCGLLIDLPHSRQWARVAIFQIILGAGIDPNFQALTIAFQSAVKSSDVGTATSTFSFVRNLATSIGLILGEVVFQNVMRGQYKLTGTLANGGGASSVFTVNKLPADQKTAARDAYYIAIRDL</sequence>
<comment type="similarity">
    <text evidence="2">Belongs to the major facilitator superfamily. TCR/Tet family.</text>
</comment>
<keyword evidence="5 6" id="KW-0472">Membrane</keyword>
<dbReference type="InterPro" id="IPR036259">
    <property type="entry name" value="MFS_trans_sf"/>
</dbReference>
<evidence type="ECO:0000256" key="4">
    <source>
        <dbReference type="ARBA" id="ARBA00022989"/>
    </source>
</evidence>
<dbReference type="GO" id="GO:0022857">
    <property type="term" value="F:transmembrane transporter activity"/>
    <property type="evidence" value="ECO:0007669"/>
    <property type="project" value="TreeGrafter"/>
</dbReference>
<evidence type="ECO:0000256" key="2">
    <source>
        <dbReference type="ARBA" id="ARBA00007520"/>
    </source>
</evidence>
<evidence type="ECO:0008006" key="9">
    <source>
        <dbReference type="Google" id="ProtNLM"/>
    </source>
</evidence>
<dbReference type="OrthoDB" id="3934656at2759"/>
<feature type="transmembrane region" description="Helical" evidence="6">
    <location>
        <begin position="143"/>
        <end position="168"/>
    </location>
</feature>
<dbReference type="GeneID" id="59295055"/>
<evidence type="ECO:0000256" key="3">
    <source>
        <dbReference type="ARBA" id="ARBA00022692"/>
    </source>
</evidence>